<evidence type="ECO:0000256" key="1">
    <source>
        <dbReference type="SAM" id="SignalP"/>
    </source>
</evidence>
<sequence length="282" mass="30560">MFFQRLSALFVVFLSIVSCGSAAAEPAVSKPKLSILPPLAAVAVEPAIAPPGTARKIIVAGMWPNSCVPTGAKLGLPPSYARTQAIGILLSEQQTFQACFSAFAPYRFELDYTPEAVGQVEVLVMTNQASPITSGWMITATAEKPKAFHDVSGTWFDPATAGSGLMISHDYGNNDDVFATWHVYDPATGATRWYWIQQGDWKVNGLVWEGFMFESTATPSSCAAPCAMPLSNVIFQGSVRLTFSPSFVHGNLDATMDFTPNNGTQRRASNLQRFIPRRLVIQ</sequence>
<gene>
    <name evidence="2" type="ORF">DSM104443_03758</name>
</gene>
<dbReference type="AlphaFoldDB" id="A0A6M4GZI2"/>
<dbReference type="KEGG" id="uru:DSM104443_03758"/>
<feature type="chain" id="PRO_5027020913" evidence="1">
    <location>
        <begin position="24"/>
        <end position="282"/>
    </location>
</feature>
<evidence type="ECO:0000313" key="3">
    <source>
        <dbReference type="Proteomes" id="UP000501534"/>
    </source>
</evidence>
<dbReference type="EMBL" id="CP053069">
    <property type="protein sequence ID" value="QJR12666.1"/>
    <property type="molecule type" value="Genomic_DNA"/>
</dbReference>
<organism evidence="2 3">
    <name type="scientific">Usitatibacter rugosus</name>
    <dbReference type="NCBI Taxonomy" id="2732067"/>
    <lineage>
        <taxon>Bacteria</taxon>
        <taxon>Pseudomonadati</taxon>
        <taxon>Pseudomonadota</taxon>
        <taxon>Betaproteobacteria</taxon>
        <taxon>Nitrosomonadales</taxon>
        <taxon>Usitatibacteraceae</taxon>
        <taxon>Usitatibacter</taxon>
    </lineage>
</organism>
<dbReference type="RefSeq" id="WP_171095055.1">
    <property type="nucleotide sequence ID" value="NZ_CP053069.1"/>
</dbReference>
<reference evidence="2 3" key="1">
    <citation type="submission" date="2020-04" db="EMBL/GenBank/DDBJ databases">
        <title>Usitatibacter rugosus gen. nov., sp. nov. and Usitatibacter palustris sp. nov., novel members of Usitatibacteraceae fam. nov. within the order Nitrosomonadales isolated from soil.</title>
        <authorList>
            <person name="Huber K.J."/>
            <person name="Neumann-Schaal M."/>
            <person name="Geppert A."/>
            <person name="Luckner M."/>
            <person name="Wanner G."/>
            <person name="Overmann J."/>
        </authorList>
    </citation>
    <scope>NUCLEOTIDE SEQUENCE [LARGE SCALE GENOMIC DNA]</scope>
    <source>
        <strain evidence="2 3">0125_3</strain>
    </source>
</reference>
<keyword evidence="1" id="KW-0732">Signal</keyword>
<proteinExistence type="predicted"/>
<protein>
    <submittedName>
        <fullName evidence="2">Uncharacterized protein</fullName>
    </submittedName>
</protein>
<evidence type="ECO:0000313" key="2">
    <source>
        <dbReference type="EMBL" id="QJR12666.1"/>
    </source>
</evidence>
<name>A0A6M4GZI2_9PROT</name>
<accession>A0A6M4GZI2</accession>
<feature type="signal peptide" evidence="1">
    <location>
        <begin position="1"/>
        <end position="23"/>
    </location>
</feature>
<dbReference type="Proteomes" id="UP000501534">
    <property type="component" value="Chromosome"/>
</dbReference>
<keyword evidence="3" id="KW-1185">Reference proteome</keyword>
<dbReference type="PROSITE" id="PS51257">
    <property type="entry name" value="PROKAR_LIPOPROTEIN"/>
    <property type="match status" value="1"/>
</dbReference>